<organism evidence="3 4">
    <name type="scientific">Micromonospora krabiensis</name>
    <dbReference type="NCBI Taxonomy" id="307121"/>
    <lineage>
        <taxon>Bacteria</taxon>
        <taxon>Bacillati</taxon>
        <taxon>Actinomycetota</taxon>
        <taxon>Actinomycetes</taxon>
        <taxon>Micromonosporales</taxon>
        <taxon>Micromonosporaceae</taxon>
        <taxon>Micromonospora</taxon>
    </lineage>
</organism>
<dbReference type="OrthoDB" id="3671213at2"/>
<dbReference type="Pfam" id="PF07398">
    <property type="entry name" value="MDMPI_C"/>
    <property type="match status" value="1"/>
</dbReference>
<dbReference type="STRING" id="307121.GA0070620_1191"/>
<reference evidence="4" key="1">
    <citation type="submission" date="2016-06" db="EMBL/GenBank/DDBJ databases">
        <authorList>
            <person name="Varghese N."/>
        </authorList>
    </citation>
    <scope>NUCLEOTIDE SEQUENCE [LARGE SCALE GENOMIC DNA]</scope>
    <source>
        <strain evidence="4">DSM 45344</strain>
    </source>
</reference>
<dbReference type="InterPro" id="IPR010872">
    <property type="entry name" value="MDMPI_C-term_domain"/>
</dbReference>
<dbReference type="GO" id="GO:0046872">
    <property type="term" value="F:metal ion binding"/>
    <property type="evidence" value="ECO:0007669"/>
    <property type="project" value="InterPro"/>
</dbReference>
<evidence type="ECO:0000313" key="3">
    <source>
        <dbReference type="EMBL" id="SBV25714.1"/>
    </source>
</evidence>
<dbReference type="InterPro" id="IPR017517">
    <property type="entry name" value="Maleyloyr_isom"/>
</dbReference>
<dbReference type="Gene3D" id="1.20.120.450">
    <property type="entry name" value="dinb family like domain"/>
    <property type="match status" value="1"/>
</dbReference>
<dbReference type="SUPFAM" id="SSF109854">
    <property type="entry name" value="DinB/YfiT-like putative metalloenzymes"/>
    <property type="match status" value="1"/>
</dbReference>
<dbReference type="NCBIfam" id="TIGR03083">
    <property type="entry name" value="maleylpyruvate isomerase family mycothiol-dependent enzyme"/>
    <property type="match status" value="1"/>
</dbReference>
<feature type="domain" description="Mycothiol-dependent maleylpyruvate isomerase metal-binding" evidence="2">
    <location>
        <begin position="26"/>
        <end position="142"/>
    </location>
</feature>
<protein>
    <submittedName>
        <fullName evidence="3">TIGR03083 family protein</fullName>
    </submittedName>
</protein>
<keyword evidence="4" id="KW-1185">Reference proteome</keyword>
<dbReference type="PANTHER" id="PTHR40758:SF1">
    <property type="entry name" value="CONSERVED PROTEIN"/>
    <property type="match status" value="1"/>
</dbReference>
<dbReference type="EMBL" id="LT598496">
    <property type="protein sequence ID" value="SBV25714.1"/>
    <property type="molecule type" value="Genomic_DNA"/>
</dbReference>
<dbReference type="GO" id="GO:0005886">
    <property type="term" value="C:plasma membrane"/>
    <property type="evidence" value="ECO:0007669"/>
    <property type="project" value="TreeGrafter"/>
</dbReference>
<name>A0A1C3MZJ2_9ACTN</name>
<sequence length="267" mass="29014">MTNATDAAFDGWCEGVVTQAGLMASHLAGVDLRTPVPSCPGWTVVQLARHVGAGHRWATEIVRTRASSPLPDTELRELSGHTDGDPAALARWLTEGAVRLADTLRTAGPAAEVWTPVPGRTDAAFYARRFAHETLVHRADAALALGLSFDADRSAVVDALDEWMELDSLPVMLEFKPDRRTLLGPGRTVHLHATDAPSGGAWEWLVDLTGPVGTWRRTHEEAAVTVRGPLVELLLTVYGRRPPRDATVRVDGDRELLERWLALVSFG</sequence>
<dbReference type="RefSeq" id="WP_091588933.1">
    <property type="nucleotide sequence ID" value="NZ_JBHRWG010000003.1"/>
</dbReference>
<dbReference type="Proteomes" id="UP000199393">
    <property type="component" value="Chromosome I"/>
</dbReference>
<dbReference type="PATRIC" id="fig|307121.4.peg.1221"/>
<dbReference type="PANTHER" id="PTHR40758">
    <property type="entry name" value="CONSERVED PROTEIN"/>
    <property type="match status" value="1"/>
</dbReference>
<evidence type="ECO:0000259" key="1">
    <source>
        <dbReference type="Pfam" id="PF07398"/>
    </source>
</evidence>
<dbReference type="InterPro" id="IPR024344">
    <property type="entry name" value="MDMPI_metal-binding"/>
</dbReference>
<gene>
    <name evidence="3" type="ORF">GA0070620_1191</name>
</gene>
<dbReference type="InterPro" id="IPR034660">
    <property type="entry name" value="DinB/YfiT-like"/>
</dbReference>
<accession>A0A1C3MZJ2</accession>
<proteinExistence type="predicted"/>
<evidence type="ECO:0000259" key="2">
    <source>
        <dbReference type="Pfam" id="PF11716"/>
    </source>
</evidence>
<evidence type="ECO:0000313" key="4">
    <source>
        <dbReference type="Proteomes" id="UP000199393"/>
    </source>
</evidence>
<dbReference type="Pfam" id="PF11716">
    <property type="entry name" value="MDMPI_N"/>
    <property type="match status" value="1"/>
</dbReference>
<feature type="domain" description="MDMPI C-terminal" evidence="1">
    <location>
        <begin position="179"/>
        <end position="259"/>
    </location>
</feature>
<dbReference type="AlphaFoldDB" id="A0A1C3MZJ2"/>